<name>A0AAE6IJU5_LEUCA</name>
<gene>
    <name evidence="1" type="ORF">FGL89_05795</name>
</gene>
<accession>A0AAE6IJU5</accession>
<evidence type="ECO:0000313" key="2">
    <source>
        <dbReference type="Proteomes" id="UP000321332"/>
    </source>
</evidence>
<dbReference type="GeneID" id="61187254"/>
<dbReference type="EMBL" id="CP042374">
    <property type="protein sequence ID" value="QEA33670.1"/>
    <property type="molecule type" value="Genomic_DNA"/>
</dbReference>
<dbReference type="InterPro" id="IPR021247">
    <property type="entry name" value="DUF2785"/>
</dbReference>
<reference evidence="1 2" key="1">
    <citation type="submission" date="2019-06" db="EMBL/GenBank/DDBJ databases">
        <title>Genome analyses of bacteria isolated from kimchi.</title>
        <authorList>
            <person name="Lee S."/>
            <person name="Ahn S."/>
            <person name="Roh S."/>
        </authorList>
    </citation>
    <scope>NUCLEOTIDE SEQUENCE [LARGE SCALE GENOMIC DNA]</scope>
    <source>
        <strain evidence="1 2">CBA3620</strain>
    </source>
</reference>
<sequence>MTQLDRLHQEFHLLHQKTRQGDLFQSLGDLMADILSRAAPQAATTVALPDDGETVLEKIKAYSDDLEDSVPEENISIELLQQVVAQLANPLPQYRDTGAFFFLSYVIQNDMVSAEQLRWLTKYLISDEQLFAHILEPENDAVYQRAFSMLILSLLLFVQRTKTPFLGVKEVDEVIEQVALYAALERDTRGFIGTNGWAHAFTHISNAIAELFLMPRLMRADKLFLLASILAGYRELKQPLVMGETDRLVEVVIHLANQHQLYADYLLVTLKIWRKDIVTQQPKQTEAHWHQLYNRSRFFNAIILCGKEEVPSEIYRYVDQTKDYLV</sequence>
<dbReference type="Pfam" id="PF10978">
    <property type="entry name" value="DUF2785"/>
    <property type="match status" value="1"/>
</dbReference>
<dbReference type="OMA" id="GWAHAFT"/>
<proteinExistence type="predicted"/>
<evidence type="ECO:0000313" key="1">
    <source>
        <dbReference type="EMBL" id="QEA33670.1"/>
    </source>
</evidence>
<organism evidence="1 2">
    <name type="scientific">Leuconostoc carnosum</name>
    <dbReference type="NCBI Taxonomy" id="1252"/>
    <lineage>
        <taxon>Bacteria</taxon>
        <taxon>Bacillati</taxon>
        <taxon>Bacillota</taxon>
        <taxon>Bacilli</taxon>
        <taxon>Lactobacillales</taxon>
        <taxon>Lactobacillaceae</taxon>
        <taxon>Leuconostoc</taxon>
    </lineage>
</organism>
<protein>
    <submittedName>
        <fullName evidence="1">DUF2785 domain-containing protein</fullName>
    </submittedName>
</protein>
<dbReference type="Proteomes" id="UP000321332">
    <property type="component" value="Chromosome"/>
</dbReference>
<dbReference type="AlphaFoldDB" id="A0AAE6IJU5"/>
<dbReference type="RefSeq" id="WP_014974910.1">
    <property type="nucleotide sequence ID" value="NZ_CP042374.1"/>
</dbReference>